<comment type="caution">
    <text evidence="2">The sequence shown here is derived from an EMBL/GenBank/DDBJ whole genome shotgun (WGS) entry which is preliminary data.</text>
</comment>
<dbReference type="EMBL" id="JAAVJB010000231">
    <property type="protein sequence ID" value="NJP68537.1"/>
    <property type="molecule type" value="Genomic_DNA"/>
</dbReference>
<reference evidence="2 3" key="1">
    <citation type="submission" date="2020-03" db="EMBL/GenBank/DDBJ databases">
        <title>Draft genome of Streptomyces sp. ventii, isolated from the Axial Seamount in the Pacific Ocean, and resequencing of the two type strains Streptomyces lonarensis strain NCL 716 and Streptomyces bohaiensis strain 11A07.</title>
        <authorList>
            <person name="Loughran R.M."/>
            <person name="Pfannmuller K.M."/>
            <person name="Wasson B.J."/>
            <person name="Deadmond M.C."/>
            <person name="Paddock B.E."/>
            <person name="Koyack M.J."/>
            <person name="Gallegos D.A."/>
            <person name="Mitchell E.A."/>
            <person name="Ushijima B."/>
            <person name="Saw J.H."/>
            <person name="Mcphail K.L."/>
            <person name="Videau P."/>
        </authorList>
    </citation>
    <scope>NUCLEOTIDE SEQUENCE [LARGE SCALE GENOMIC DNA]</scope>
    <source>
        <strain evidence="3">5675061</strain>
    </source>
</reference>
<name>A0ABX1AVV6_9ACTN</name>
<feature type="domain" description="NADP-dependent oxidoreductase" evidence="1">
    <location>
        <begin position="1"/>
        <end position="120"/>
    </location>
</feature>
<dbReference type="SUPFAM" id="SSF51430">
    <property type="entry name" value="NAD(P)-linked oxidoreductase"/>
    <property type="match status" value="1"/>
</dbReference>
<dbReference type="InterPro" id="IPR053135">
    <property type="entry name" value="AKR2_Oxidoreductase"/>
</dbReference>
<accession>A0ABX1AVV6</accession>
<protein>
    <submittedName>
        <fullName evidence="2">Aldo/keto reductase</fullName>
    </submittedName>
</protein>
<organism evidence="2 3">
    <name type="scientific">Streptomyces spiramenti</name>
    <dbReference type="NCBI Taxonomy" id="2720606"/>
    <lineage>
        <taxon>Bacteria</taxon>
        <taxon>Bacillati</taxon>
        <taxon>Actinomycetota</taxon>
        <taxon>Actinomycetes</taxon>
        <taxon>Kitasatosporales</taxon>
        <taxon>Streptomycetaceae</taxon>
        <taxon>Streptomyces</taxon>
    </lineage>
</organism>
<dbReference type="Pfam" id="PF00248">
    <property type="entry name" value="Aldo_ket_red"/>
    <property type="match status" value="1"/>
</dbReference>
<gene>
    <name evidence="2" type="ORF">HCJ92_20130</name>
</gene>
<dbReference type="PANTHER" id="PTHR43312">
    <property type="entry name" value="D-THREO-ALDOSE 1-DEHYDROGENASE"/>
    <property type="match status" value="1"/>
</dbReference>
<evidence type="ECO:0000313" key="2">
    <source>
        <dbReference type="EMBL" id="NJP68537.1"/>
    </source>
</evidence>
<proteinExistence type="predicted"/>
<evidence type="ECO:0000259" key="1">
    <source>
        <dbReference type="Pfam" id="PF00248"/>
    </source>
</evidence>
<dbReference type="InterPro" id="IPR023210">
    <property type="entry name" value="NADP_OxRdtase_dom"/>
</dbReference>
<sequence>MKAALDLGISRLDTAFNYLGFTSHTTLAEQAGDLLRHFTISTKVGFFPDRPGGHHTLNPARLRAAVEQTVRDLRRPPDLVFLHNPERSTNGEPLADACAALDDAVRAGLARAWGVSTWDPRPLLPQLDTTTPRPTVLMIRSGLLVPGPVLDAADQLVHRWKPTDVWGMSPFNASPHDPVWEAARPQVFLTNPPEGCTPLRAAFRTAYALPEVSTIAVGSDNETHLRELLGTLSWGVDYGVVDRYRRLLRARSPQ</sequence>
<dbReference type="Gene3D" id="3.20.20.100">
    <property type="entry name" value="NADP-dependent oxidoreductase domain"/>
    <property type="match status" value="1"/>
</dbReference>
<evidence type="ECO:0000313" key="3">
    <source>
        <dbReference type="Proteomes" id="UP000746503"/>
    </source>
</evidence>
<dbReference type="Proteomes" id="UP000746503">
    <property type="component" value="Unassembled WGS sequence"/>
</dbReference>
<dbReference type="InterPro" id="IPR036812">
    <property type="entry name" value="NAD(P)_OxRdtase_dom_sf"/>
</dbReference>
<keyword evidence="3" id="KW-1185">Reference proteome</keyword>
<dbReference type="PANTHER" id="PTHR43312:SF1">
    <property type="entry name" value="NADP-DEPENDENT OXIDOREDUCTASE DOMAIN-CONTAINING PROTEIN"/>
    <property type="match status" value="1"/>
</dbReference>